<dbReference type="Gene3D" id="1.20.1530.20">
    <property type="match status" value="2"/>
</dbReference>
<dbReference type="PANTHER" id="PTHR36838">
    <property type="entry name" value="AUXIN EFFLUX CARRIER FAMILY PROTEIN"/>
    <property type="match status" value="1"/>
</dbReference>
<keyword evidence="3" id="KW-0813">Transport</keyword>
<evidence type="ECO:0000313" key="10">
    <source>
        <dbReference type="Proteomes" id="UP000075806"/>
    </source>
</evidence>
<dbReference type="AlphaFoldDB" id="A0A162FBX8"/>
<evidence type="ECO:0000256" key="6">
    <source>
        <dbReference type="ARBA" id="ARBA00022989"/>
    </source>
</evidence>
<feature type="transmembrane region" description="Helical" evidence="8">
    <location>
        <begin position="185"/>
        <end position="204"/>
    </location>
</feature>
<feature type="transmembrane region" description="Helical" evidence="8">
    <location>
        <begin position="119"/>
        <end position="142"/>
    </location>
</feature>
<dbReference type="STRING" id="519424.AZF04_02585"/>
<evidence type="ECO:0000313" key="9">
    <source>
        <dbReference type="EMBL" id="KYG35244.1"/>
    </source>
</evidence>
<evidence type="ECO:0000256" key="2">
    <source>
        <dbReference type="ARBA" id="ARBA00010145"/>
    </source>
</evidence>
<organism evidence="9 10">
    <name type="scientific">Alkalihalobacillus trypoxylicola</name>
    <dbReference type="NCBI Taxonomy" id="519424"/>
    <lineage>
        <taxon>Bacteria</taxon>
        <taxon>Bacillati</taxon>
        <taxon>Bacillota</taxon>
        <taxon>Bacilli</taxon>
        <taxon>Bacillales</taxon>
        <taxon>Bacillaceae</taxon>
        <taxon>Alkalihalobacillus</taxon>
    </lineage>
</organism>
<dbReference type="EMBL" id="LTAO01000001">
    <property type="protein sequence ID" value="KYG35244.1"/>
    <property type="molecule type" value="Genomic_DNA"/>
</dbReference>
<dbReference type="GO" id="GO:0055085">
    <property type="term" value="P:transmembrane transport"/>
    <property type="evidence" value="ECO:0007669"/>
    <property type="project" value="InterPro"/>
</dbReference>
<comment type="caution">
    <text evidence="9">The sequence shown here is derived from an EMBL/GenBank/DDBJ whole genome shotgun (WGS) entry which is preliminary data.</text>
</comment>
<feature type="transmembrane region" description="Helical" evidence="8">
    <location>
        <begin position="154"/>
        <end position="173"/>
    </location>
</feature>
<evidence type="ECO:0000256" key="1">
    <source>
        <dbReference type="ARBA" id="ARBA00004651"/>
    </source>
</evidence>
<keyword evidence="6 8" id="KW-1133">Transmembrane helix</keyword>
<comment type="subcellular location">
    <subcellularLocation>
        <location evidence="1">Cell membrane</location>
        <topology evidence="1">Multi-pass membrane protein</topology>
    </subcellularLocation>
</comment>
<accession>A0A162FBX8</accession>
<keyword evidence="7 8" id="KW-0472">Membrane</keyword>
<proteinExistence type="inferred from homology"/>
<keyword evidence="10" id="KW-1185">Reference proteome</keyword>
<evidence type="ECO:0000256" key="3">
    <source>
        <dbReference type="ARBA" id="ARBA00022448"/>
    </source>
</evidence>
<feature type="transmembrane region" description="Helical" evidence="8">
    <location>
        <begin position="216"/>
        <end position="239"/>
    </location>
</feature>
<evidence type="ECO:0000256" key="4">
    <source>
        <dbReference type="ARBA" id="ARBA00022475"/>
    </source>
</evidence>
<gene>
    <name evidence="9" type="ORF">AZF04_02585</name>
</gene>
<feature type="transmembrane region" description="Helical" evidence="8">
    <location>
        <begin position="274"/>
        <end position="297"/>
    </location>
</feature>
<dbReference type="Proteomes" id="UP000075806">
    <property type="component" value="Unassembled WGS sequence"/>
</dbReference>
<feature type="transmembrane region" description="Helical" evidence="8">
    <location>
        <begin position="6"/>
        <end position="22"/>
    </location>
</feature>
<name>A0A162FBX8_9BACI</name>
<dbReference type="InterPro" id="IPR038770">
    <property type="entry name" value="Na+/solute_symporter_sf"/>
</dbReference>
<dbReference type="Pfam" id="PF03547">
    <property type="entry name" value="Mem_trans"/>
    <property type="match status" value="2"/>
</dbReference>
<comment type="similarity">
    <text evidence="2">Belongs to the auxin efflux carrier (TC 2.A.69) family.</text>
</comment>
<evidence type="ECO:0000256" key="5">
    <source>
        <dbReference type="ARBA" id="ARBA00022692"/>
    </source>
</evidence>
<dbReference type="OrthoDB" id="148377at2"/>
<dbReference type="GO" id="GO:0005886">
    <property type="term" value="C:plasma membrane"/>
    <property type="evidence" value="ECO:0007669"/>
    <property type="project" value="UniProtKB-SubCell"/>
</dbReference>
<dbReference type="PANTHER" id="PTHR36838:SF1">
    <property type="entry name" value="SLR1864 PROTEIN"/>
    <property type="match status" value="1"/>
</dbReference>
<keyword evidence="5 8" id="KW-0812">Transmembrane</keyword>
<feature type="transmembrane region" description="Helical" evidence="8">
    <location>
        <begin position="29"/>
        <end position="46"/>
    </location>
</feature>
<dbReference type="RefSeq" id="WP_061947410.1">
    <property type="nucleotide sequence ID" value="NZ_LTAO01000001.1"/>
</dbReference>
<keyword evidence="4" id="KW-1003">Cell membrane</keyword>
<evidence type="ECO:0000256" key="8">
    <source>
        <dbReference type="SAM" id="Phobius"/>
    </source>
</evidence>
<feature type="transmembrane region" description="Helical" evidence="8">
    <location>
        <begin position="248"/>
        <end position="268"/>
    </location>
</feature>
<sequence>MSMFIHVVLPVFLIFAVGFIIQKWKKVDIKPISTVAIYILTPALVFRTFSTSELNKDVFYMVVFALLLLVLLIGWNKLFARWKKLDSATESGIILSTAFKNAGNYGAPIILFAYGETGFTIAVMYMVLQSIIMNSFGVYYAASGQLGVRYALKTVMTMPATYAMIAAIFFKVLPIDIPTNMMLPINMLADAAIPTAMVILGMQLGNIKVTSFDWSLIGFSVVTRLFISPVIAFLLTLWIPMDPMMQKVLILSAAMPSAATIVMFAVQFDSKPQLVSSVTLVTTIISIFTITGLLILLG</sequence>
<evidence type="ECO:0000256" key="7">
    <source>
        <dbReference type="ARBA" id="ARBA00023136"/>
    </source>
</evidence>
<reference evidence="9" key="1">
    <citation type="submission" date="2016-02" db="EMBL/GenBank/DDBJ databases">
        <title>Genome sequence of Bacillus trypoxylicola KCTC 13244(T).</title>
        <authorList>
            <person name="Jeong H."/>
            <person name="Park S.-H."/>
            <person name="Choi S.-K."/>
        </authorList>
    </citation>
    <scope>NUCLEOTIDE SEQUENCE [LARGE SCALE GENOMIC DNA]</scope>
    <source>
        <strain evidence="9">KCTC 13244</strain>
    </source>
</reference>
<dbReference type="InterPro" id="IPR004776">
    <property type="entry name" value="Mem_transp_PIN-like"/>
</dbReference>
<feature type="transmembrane region" description="Helical" evidence="8">
    <location>
        <begin position="58"/>
        <end position="75"/>
    </location>
</feature>
<protein>
    <submittedName>
        <fullName evidence="9">Transporter</fullName>
    </submittedName>
</protein>